<dbReference type="GO" id="GO:0006355">
    <property type="term" value="P:regulation of DNA-templated transcription"/>
    <property type="evidence" value="ECO:0007669"/>
    <property type="project" value="InterPro"/>
</dbReference>
<evidence type="ECO:0008006" key="2">
    <source>
        <dbReference type="Google" id="ProtNLM"/>
    </source>
</evidence>
<sequence length="68" mass="7987">MYMRRKKVGLDNINPALFKNKNSRLSMYIDASLKELLRVEADKMNLTITSLVVSLITNFIQEKQEKRK</sequence>
<dbReference type="AlphaFoldDB" id="A0A0H5Q0E0"/>
<organism evidence="1">
    <name type="scientific">uncultured prokaryote</name>
    <dbReference type="NCBI Taxonomy" id="198431"/>
    <lineage>
        <taxon>unclassified sequences</taxon>
        <taxon>environmental samples</taxon>
    </lineage>
</organism>
<reference evidence="1" key="1">
    <citation type="submission" date="2015-06" db="EMBL/GenBank/DDBJ databases">
        <authorList>
            <person name="Joergensen T."/>
        </authorList>
    </citation>
    <scope>NUCLEOTIDE SEQUENCE</scope>
    <source>
        <strain evidence="1">RGRH0391</strain>
    </source>
</reference>
<dbReference type="InterPro" id="IPR013321">
    <property type="entry name" value="Arc_rbn_hlx_hlx"/>
</dbReference>
<dbReference type="Gene3D" id="1.10.1220.10">
    <property type="entry name" value="Met repressor-like"/>
    <property type="match status" value="1"/>
</dbReference>
<reference evidence="1" key="2">
    <citation type="submission" date="2015-07" db="EMBL/GenBank/DDBJ databases">
        <title>Plasmids, circular viruses and viroids from rat gut.</title>
        <authorList>
            <person name="Jorgensen T.J."/>
            <person name="Hansen M.A."/>
            <person name="Xu Z."/>
            <person name="Tabak M.A."/>
            <person name="Sorensen S.J."/>
            <person name="Hansen L.H."/>
        </authorList>
    </citation>
    <scope>NUCLEOTIDE SEQUENCE</scope>
    <source>
        <strain evidence="1">RGRH0391</strain>
    </source>
</reference>
<evidence type="ECO:0000313" key="1">
    <source>
        <dbReference type="EMBL" id="CRY94869.1"/>
    </source>
</evidence>
<accession>A0A0H5Q0E0</accession>
<proteinExistence type="predicted"/>
<dbReference type="EMBL" id="LN853042">
    <property type="protein sequence ID" value="CRY94869.1"/>
    <property type="molecule type" value="Genomic_DNA"/>
</dbReference>
<name>A0A0H5Q0E0_9ZZZZ</name>
<protein>
    <recommendedName>
        <fullName evidence="2">CopG-like ribbon-helix-helix domain-containing protein</fullName>
    </recommendedName>
</protein>